<organism evidence="1 2">
    <name type="scientific">Dreissena polymorpha</name>
    <name type="common">Zebra mussel</name>
    <name type="synonym">Mytilus polymorpha</name>
    <dbReference type="NCBI Taxonomy" id="45954"/>
    <lineage>
        <taxon>Eukaryota</taxon>
        <taxon>Metazoa</taxon>
        <taxon>Spiralia</taxon>
        <taxon>Lophotrochozoa</taxon>
        <taxon>Mollusca</taxon>
        <taxon>Bivalvia</taxon>
        <taxon>Autobranchia</taxon>
        <taxon>Heteroconchia</taxon>
        <taxon>Euheterodonta</taxon>
        <taxon>Imparidentia</taxon>
        <taxon>Neoheterodontei</taxon>
        <taxon>Myida</taxon>
        <taxon>Dreissenoidea</taxon>
        <taxon>Dreissenidae</taxon>
        <taxon>Dreissena</taxon>
    </lineage>
</organism>
<comment type="caution">
    <text evidence="1">The sequence shown here is derived from an EMBL/GenBank/DDBJ whole genome shotgun (WGS) entry which is preliminary data.</text>
</comment>
<protein>
    <submittedName>
        <fullName evidence="1">Uncharacterized protein</fullName>
    </submittedName>
</protein>
<proteinExistence type="predicted"/>
<gene>
    <name evidence="1" type="ORF">DPMN_081234</name>
</gene>
<keyword evidence="2" id="KW-1185">Reference proteome</keyword>
<reference evidence="1" key="1">
    <citation type="journal article" date="2019" name="bioRxiv">
        <title>The Genome of the Zebra Mussel, Dreissena polymorpha: A Resource for Invasive Species Research.</title>
        <authorList>
            <person name="McCartney M.A."/>
            <person name="Auch B."/>
            <person name="Kono T."/>
            <person name="Mallez S."/>
            <person name="Zhang Y."/>
            <person name="Obille A."/>
            <person name="Becker A."/>
            <person name="Abrahante J.E."/>
            <person name="Garbe J."/>
            <person name="Badalamenti J.P."/>
            <person name="Herman A."/>
            <person name="Mangelson H."/>
            <person name="Liachko I."/>
            <person name="Sullivan S."/>
            <person name="Sone E.D."/>
            <person name="Koren S."/>
            <person name="Silverstein K.A.T."/>
            <person name="Beckman K.B."/>
            <person name="Gohl D.M."/>
        </authorList>
    </citation>
    <scope>NUCLEOTIDE SEQUENCE</scope>
    <source>
        <strain evidence="1">Duluth1</strain>
        <tissue evidence="1">Whole animal</tissue>
    </source>
</reference>
<accession>A0A9D3Y707</accession>
<dbReference type="Proteomes" id="UP000828390">
    <property type="component" value="Unassembled WGS sequence"/>
</dbReference>
<sequence length="60" mass="6636">MGKPGRSTRRKPNFSGMVIVNHNVEKPAGQILCTMLLILPVKNTKQPKQNEMLNSTGMIS</sequence>
<dbReference type="EMBL" id="JAIWYP010000016">
    <property type="protein sequence ID" value="KAH3693796.1"/>
    <property type="molecule type" value="Genomic_DNA"/>
</dbReference>
<evidence type="ECO:0000313" key="1">
    <source>
        <dbReference type="EMBL" id="KAH3693796.1"/>
    </source>
</evidence>
<dbReference type="AlphaFoldDB" id="A0A9D3Y707"/>
<reference evidence="1" key="2">
    <citation type="submission" date="2020-11" db="EMBL/GenBank/DDBJ databases">
        <authorList>
            <person name="McCartney M.A."/>
            <person name="Auch B."/>
            <person name="Kono T."/>
            <person name="Mallez S."/>
            <person name="Becker A."/>
            <person name="Gohl D.M."/>
            <person name="Silverstein K.A.T."/>
            <person name="Koren S."/>
            <person name="Bechman K.B."/>
            <person name="Herman A."/>
            <person name="Abrahante J.E."/>
            <person name="Garbe J."/>
        </authorList>
    </citation>
    <scope>NUCLEOTIDE SEQUENCE</scope>
    <source>
        <strain evidence="1">Duluth1</strain>
        <tissue evidence="1">Whole animal</tissue>
    </source>
</reference>
<evidence type="ECO:0000313" key="2">
    <source>
        <dbReference type="Proteomes" id="UP000828390"/>
    </source>
</evidence>
<name>A0A9D3Y707_DREPO</name>